<dbReference type="Proteomes" id="UP000034492">
    <property type="component" value="Unassembled WGS sequence"/>
</dbReference>
<evidence type="ECO:0000256" key="3">
    <source>
        <dbReference type="ARBA" id="ARBA00022692"/>
    </source>
</evidence>
<sequence length="420" mass="46982">MLKEILSKKTIAHSVITLFGTFINGILGILFFVVLARSLGPDNFGLVSFAIVTLTLFGDIADFGINTGIINFVSKYITADKIKAYRFMKLGLKYKFLSWIFVLILGFLFSDLVSVSLLNKPELSGALKLSIIGVGGALLFSFVANCLQALQKFLYWSILNIFLNSLRLISIIILIFLGLLNYQVALITYIALPFFGFFIGLMLLPKNFLKVKGEEEERKFFLDYNKWVALSVTISALSSRIDTILVAKFLRIYDVGLYSVATQLTSTIPQIVYAIAVVVAPKLSSHTIDREAFGYLKKVQLYTLGLSLLGLVAIPLSYYLIPLIYSADYSGSVGPFIILLISQLIFLSSIPAHQAIFYYFSKPKTFVIISLIQMVIIFIVSIKLIPTYGITGAAYAVLTGSIFNFIFTNIWYLREFKKRL</sequence>
<comment type="subcellular location">
    <subcellularLocation>
        <location evidence="1">Cell membrane</location>
        <topology evidence="1">Multi-pass membrane protein</topology>
    </subcellularLocation>
</comment>
<dbReference type="PANTHER" id="PTHR30250:SF11">
    <property type="entry name" value="O-ANTIGEN TRANSPORTER-RELATED"/>
    <property type="match status" value="1"/>
</dbReference>
<dbReference type="GO" id="GO:0005886">
    <property type="term" value="C:plasma membrane"/>
    <property type="evidence" value="ECO:0007669"/>
    <property type="project" value="UniProtKB-SubCell"/>
</dbReference>
<organism evidence="6 7">
    <name type="scientific">Candidatus Daviesbacteria bacterium GW2011_GWB1_36_5</name>
    <dbReference type="NCBI Taxonomy" id="1618426"/>
    <lineage>
        <taxon>Bacteria</taxon>
        <taxon>Candidatus Daviesiibacteriota</taxon>
    </lineage>
</organism>
<keyword evidence="3" id="KW-0812">Transmembrane</keyword>
<proteinExistence type="predicted"/>
<keyword evidence="4" id="KW-1133">Transmembrane helix</keyword>
<reference evidence="6 7" key="1">
    <citation type="journal article" date="2015" name="Nature">
        <title>rRNA introns, odd ribosomes, and small enigmatic genomes across a large radiation of phyla.</title>
        <authorList>
            <person name="Brown C.T."/>
            <person name="Hug L.A."/>
            <person name="Thomas B.C."/>
            <person name="Sharon I."/>
            <person name="Castelle C.J."/>
            <person name="Singh A."/>
            <person name="Wilkins M.J."/>
            <person name="Williams K.H."/>
            <person name="Banfield J.F."/>
        </authorList>
    </citation>
    <scope>NUCLEOTIDE SEQUENCE [LARGE SCALE GENOMIC DNA]</scope>
</reference>
<evidence type="ECO:0000256" key="1">
    <source>
        <dbReference type="ARBA" id="ARBA00004651"/>
    </source>
</evidence>
<dbReference type="AlphaFoldDB" id="A0A0G0EQD0"/>
<dbReference type="EMBL" id="LBSA01000039">
    <property type="protein sequence ID" value="KKQ07717.1"/>
    <property type="molecule type" value="Genomic_DNA"/>
</dbReference>
<dbReference type="Pfam" id="PF01943">
    <property type="entry name" value="Polysacc_synt"/>
    <property type="match status" value="1"/>
</dbReference>
<dbReference type="InterPro" id="IPR002797">
    <property type="entry name" value="Polysacc_synth"/>
</dbReference>
<keyword evidence="2" id="KW-1003">Cell membrane</keyword>
<keyword evidence="5" id="KW-0472">Membrane</keyword>
<evidence type="ECO:0008006" key="8">
    <source>
        <dbReference type="Google" id="ProtNLM"/>
    </source>
</evidence>
<name>A0A0G0EQD0_9BACT</name>
<protein>
    <recommendedName>
        <fullName evidence="8">Polysaccharide biosynthesis protein</fullName>
    </recommendedName>
</protein>
<evidence type="ECO:0000313" key="6">
    <source>
        <dbReference type="EMBL" id="KKQ07717.1"/>
    </source>
</evidence>
<evidence type="ECO:0000256" key="2">
    <source>
        <dbReference type="ARBA" id="ARBA00022475"/>
    </source>
</evidence>
<evidence type="ECO:0000313" key="7">
    <source>
        <dbReference type="Proteomes" id="UP000034492"/>
    </source>
</evidence>
<gene>
    <name evidence="6" type="ORF">US19_C0039G0002</name>
</gene>
<accession>A0A0G0EQD0</accession>
<comment type="caution">
    <text evidence="6">The sequence shown here is derived from an EMBL/GenBank/DDBJ whole genome shotgun (WGS) entry which is preliminary data.</text>
</comment>
<dbReference type="PANTHER" id="PTHR30250">
    <property type="entry name" value="PST FAMILY PREDICTED COLANIC ACID TRANSPORTER"/>
    <property type="match status" value="1"/>
</dbReference>
<dbReference type="InterPro" id="IPR050833">
    <property type="entry name" value="Poly_Biosynth_Transport"/>
</dbReference>
<evidence type="ECO:0000256" key="5">
    <source>
        <dbReference type="ARBA" id="ARBA00023136"/>
    </source>
</evidence>
<evidence type="ECO:0000256" key="4">
    <source>
        <dbReference type="ARBA" id="ARBA00022989"/>
    </source>
</evidence>